<protein>
    <submittedName>
        <fullName evidence="1">Uncharacterized protein</fullName>
    </submittedName>
</protein>
<evidence type="ECO:0000313" key="2">
    <source>
        <dbReference type="Proteomes" id="UP000054928"/>
    </source>
</evidence>
<sequence length="68" mass="7506">MKCGIRMHSALACNERILEQTRLCYTDSADIVQSAGLARCGDDYTHQAALAFFSSMKRSAKGNYIMAL</sequence>
<dbReference type="AlphaFoldDB" id="A0A0P1AVU9"/>
<dbReference type="EMBL" id="CCYD01001572">
    <property type="protein sequence ID" value="CEG45344.1"/>
    <property type="molecule type" value="Genomic_DNA"/>
</dbReference>
<keyword evidence="2" id="KW-1185">Reference proteome</keyword>
<dbReference type="GeneID" id="36396703"/>
<reference evidence="2" key="1">
    <citation type="submission" date="2014-09" db="EMBL/GenBank/DDBJ databases">
        <authorList>
            <person name="Sharma Rahul"/>
            <person name="Thines Marco"/>
        </authorList>
    </citation>
    <scope>NUCLEOTIDE SEQUENCE [LARGE SCALE GENOMIC DNA]</scope>
</reference>
<organism evidence="1 2">
    <name type="scientific">Plasmopara halstedii</name>
    <name type="common">Downy mildew of sunflower</name>
    <dbReference type="NCBI Taxonomy" id="4781"/>
    <lineage>
        <taxon>Eukaryota</taxon>
        <taxon>Sar</taxon>
        <taxon>Stramenopiles</taxon>
        <taxon>Oomycota</taxon>
        <taxon>Peronosporomycetes</taxon>
        <taxon>Peronosporales</taxon>
        <taxon>Peronosporaceae</taxon>
        <taxon>Plasmopara</taxon>
    </lineage>
</organism>
<dbReference type="RefSeq" id="XP_024581713.1">
    <property type="nucleotide sequence ID" value="XM_024716078.1"/>
</dbReference>
<evidence type="ECO:0000313" key="1">
    <source>
        <dbReference type="EMBL" id="CEG45344.1"/>
    </source>
</evidence>
<accession>A0A0P1AVU9</accession>
<dbReference type="Proteomes" id="UP000054928">
    <property type="component" value="Unassembled WGS sequence"/>
</dbReference>
<name>A0A0P1AVU9_PLAHL</name>
<proteinExistence type="predicted"/>